<evidence type="ECO:0000256" key="1">
    <source>
        <dbReference type="SAM" id="SignalP"/>
    </source>
</evidence>
<dbReference type="RefSeq" id="XP_013905807.1">
    <property type="nucleotide sequence ID" value="XM_014050353.1"/>
</dbReference>
<organism evidence="2 3">
    <name type="scientific">Monoraphidium neglectum</name>
    <dbReference type="NCBI Taxonomy" id="145388"/>
    <lineage>
        <taxon>Eukaryota</taxon>
        <taxon>Viridiplantae</taxon>
        <taxon>Chlorophyta</taxon>
        <taxon>core chlorophytes</taxon>
        <taxon>Chlorophyceae</taxon>
        <taxon>CS clade</taxon>
        <taxon>Sphaeropleales</taxon>
        <taxon>Selenastraceae</taxon>
        <taxon>Monoraphidium</taxon>
    </lineage>
</organism>
<feature type="chain" id="PRO_5002256724" evidence="1">
    <location>
        <begin position="25"/>
        <end position="148"/>
    </location>
</feature>
<name>A0A0D2K999_9CHLO</name>
<keyword evidence="1" id="KW-0732">Signal</keyword>
<feature type="signal peptide" evidence="1">
    <location>
        <begin position="1"/>
        <end position="24"/>
    </location>
</feature>
<sequence length="148" mass="16068">MARRSLSAGFLLAVMICHAGVAMAQESTAAPKPSAPAPKGSPKEYITVLLQNDCKVPILVAAMVYNLQGKWEPQGFWRLAPGEVAEAGKTTNRAYYVYGHELGDPECKKGCWSGSVPKSLQGEEWPFVEKTMNPLVTLGDVVKHKFSC</sequence>
<evidence type="ECO:0000313" key="3">
    <source>
        <dbReference type="Proteomes" id="UP000054498"/>
    </source>
</evidence>
<reference evidence="2 3" key="1">
    <citation type="journal article" date="2013" name="BMC Genomics">
        <title>Reconstruction of the lipid metabolism for the microalga Monoraphidium neglectum from its genome sequence reveals characteristics suitable for biofuel production.</title>
        <authorList>
            <person name="Bogen C."/>
            <person name="Al-Dilaimi A."/>
            <person name="Albersmeier A."/>
            <person name="Wichmann J."/>
            <person name="Grundmann M."/>
            <person name="Rupp O."/>
            <person name="Lauersen K.J."/>
            <person name="Blifernez-Klassen O."/>
            <person name="Kalinowski J."/>
            <person name="Goesmann A."/>
            <person name="Mussgnug J.H."/>
            <person name="Kruse O."/>
        </authorList>
    </citation>
    <scope>NUCLEOTIDE SEQUENCE [LARGE SCALE GENOMIC DNA]</scope>
    <source>
        <strain evidence="2 3">SAG 48.87</strain>
    </source>
</reference>
<dbReference type="Proteomes" id="UP000054498">
    <property type="component" value="Unassembled WGS sequence"/>
</dbReference>
<proteinExistence type="predicted"/>
<accession>A0A0D2K999</accession>
<protein>
    <submittedName>
        <fullName evidence="2">Uncharacterized protein</fullName>
    </submittedName>
</protein>
<evidence type="ECO:0000313" key="2">
    <source>
        <dbReference type="EMBL" id="KIZ06788.1"/>
    </source>
</evidence>
<keyword evidence="3" id="KW-1185">Reference proteome</keyword>
<dbReference type="OrthoDB" id="537280at2759"/>
<gene>
    <name evidence="2" type="ORF">MNEG_1162</name>
</gene>
<dbReference type="KEGG" id="mng:MNEG_1162"/>
<dbReference type="GeneID" id="25728900"/>
<dbReference type="AlphaFoldDB" id="A0A0D2K999"/>
<dbReference type="EMBL" id="KK100330">
    <property type="protein sequence ID" value="KIZ06788.1"/>
    <property type="molecule type" value="Genomic_DNA"/>
</dbReference>